<keyword evidence="2" id="KW-0472">Membrane</keyword>
<gene>
    <name evidence="3" type="ORF">C1J01_39240</name>
</gene>
<feature type="region of interest" description="Disordered" evidence="1">
    <location>
        <begin position="82"/>
        <end position="110"/>
    </location>
</feature>
<dbReference type="InterPro" id="IPR021315">
    <property type="entry name" value="Gap/Sap"/>
</dbReference>
<proteinExistence type="predicted"/>
<dbReference type="AlphaFoldDB" id="A0A2W2EG43"/>
<organism evidence="3 4">
    <name type="scientific">Nonomuraea aridisoli</name>
    <dbReference type="NCBI Taxonomy" id="2070368"/>
    <lineage>
        <taxon>Bacteria</taxon>
        <taxon>Bacillati</taxon>
        <taxon>Actinomycetota</taxon>
        <taxon>Actinomycetes</taxon>
        <taxon>Streptosporangiales</taxon>
        <taxon>Streptosporangiaceae</taxon>
        <taxon>Nonomuraea</taxon>
    </lineage>
</organism>
<evidence type="ECO:0000256" key="1">
    <source>
        <dbReference type="SAM" id="MobiDB-lite"/>
    </source>
</evidence>
<name>A0A2W2EG43_9ACTN</name>
<feature type="transmembrane region" description="Helical" evidence="2">
    <location>
        <begin position="230"/>
        <end position="251"/>
    </location>
</feature>
<dbReference type="Pfam" id="PF11139">
    <property type="entry name" value="SfLAP"/>
    <property type="match status" value="1"/>
</dbReference>
<feature type="transmembrane region" description="Helical" evidence="2">
    <location>
        <begin position="196"/>
        <end position="224"/>
    </location>
</feature>
<dbReference type="EMBL" id="POUD01000270">
    <property type="protein sequence ID" value="PZG08327.1"/>
    <property type="molecule type" value="Genomic_DNA"/>
</dbReference>
<keyword evidence="2" id="KW-0812">Transmembrane</keyword>
<evidence type="ECO:0000256" key="2">
    <source>
        <dbReference type="SAM" id="Phobius"/>
    </source>
</evidence>
<sequence length="298" mass="31505">MQERGPELDLGIGVRAGGLARPGGGLVPAYGGDALAVHRPLVVPRHGAAFRRVPAFPFHDRRPQRVLLAALGVERQHLLHDRGDPFDHGARGAGPRTSCRPTSSGPPPTSSAGACSHAWALLGVYLGSVAIAYFVTGVLLMLGLGAVLPLVDDTVRAWGQGVLGAALVVGSYLIPGRNPGRTPGSLTMRSMVLLGLGTWLFEFATAVPYFAAIGIMTMAGLSAVQWSPLLGAYVTIMVIPGVVLLLAWAALDDRTRERFERWRTRLSSGSRTTLSWIVGIAGVLLLLDALPDQITITM</sequence>
<reference evidence="3 4" key="1">
    <citation type="submission" date="2018-01" db="EMBL/GenBank/DDBJ databases">
        <title>Draft genome sequence of Nonomuraea sp. KC333.</title>
        <authorList>
            <person name="Sahin N."/>
            <person name="Saygin H."/>
            <person name="Ay H."/>
        </authorList>
    </citation>
    <scope>NUCLEOTIDE SEQUENCE [LARGE SCALE GENOMIC DNA]</scope>
    <source>
        <strain evidence="3 4">KC333</strain>
    </source>
</reference>
<comment type="caution">
    <text evidence="3">The sequence shown here is derived from an EMBL/GenBank/DDBJ whole genome shotgun (WGS) entry which is preliminary data.</text>
</comment>
<keyword evidence="2" id="KW-1133">Transmembrane helix</keyword>
<evidence type="ECO:0008006" key="5">
    <source>
        <dbReference type="Google" id="ProtNLM"/>
    </source>
</evidence>
<accession>A0A2W2EG43</accession>
<dbReference type="Proteomes" id="UP000249304">
    <property type="component" value="Unassembled WGS sequence"/>
</dbReference>
<feature type="transmembrane region" description="Helical" evidence="2">
    <location>
        <begin position="272"/>
        <end position="290"/>
    </location>
</feature>
<protein>
    <recommendedName>
        <fullName evidence="5">GAP family protein</fullName>
    </recommendedName>
</protein>
<feature type="transmembrane region" description="Helical" evidence="2">
    <location>
        <begin position="157"/>
        <end position="175"/>
    </location>
</feature>
<feature type="transmembrane region" description="Helical" evidence="2">
    <location>
        <begin position="118"/>
        <end position="151"/>
    </location>
</feature>
<keyword evidence="4" id="KW-1185">Reference proteome</keyword>
<evidence type="ECO:0000313" key="4">
    <source>
        <dbReference type="Proteomes" id="UP000249304"/>
    </source>
</evidence>
<evidence type="ECO:0000313" key="3">
    <source>
        <dbReference type="EMBL" id="PZG08327.1"/>
    </source>
</evidence>